<organism evidence="1 2">
    <name type="scientific">Melastoma candidum</name>
    <dbReference type="NCBI Taxonomy" id="119954"/>
    <lineage>
        <taxon>Eukaryota</taxon>
        <taxon>Viridiplantae</taxon>
        <taxon>Streptophyta</taxon>
        <taxon>Embryophyta</taxon>
        <taxon>Tracheophyta</taxon>
        <taxon>Spermatophyta</taxon>
        <taxon>Magnoliopsida</taxon>
        <taxon>eudicotyledons</taxon>
        <taxon>Gunneridae</taxon>
        <taxon>Pentapetalae</taxon>
        <taxon>rosids</taxon>
        <taxon>malvids</taxon>
        <taxon>Myrtales</taxon>
        <taxon>Melastomataceae</taxon>
        <taxon>Melastomatoideae</taxon>
        <taxon>Melastomateae</taxon>
        <taxon>Melastoma</taxon>
    </lineage>
</organism>
<dbReference type="Proteomes" id="UP001057402">
    <property type="component" value="Chromosome 7"/>
</dbReference>
<comment type="caution">
    <text evidence="1">The sequence shown here is derived from an EMBL/GenBank/DDBJ whole genome shotgun (WGS) entry which is preliminary data.</text>
</comment>
<sequence length="612" mass="68633">MSGFEGTSVAHEVVGGPKMDLESIEEERRTRMGSLKKKALNASTKFKRSLRRRGRRSSDDQCVYYPVEDVRDEKEQQAVDAFREKLKADGLLPPRHDDYHLLLRFLKARKFDAEKAKIMWIEMLNWRRNFGTDSLLEDFQYEERNEVLKHYPHGYHGVDKDGRPVYIERLGKVDANKLMRVTTVDRYLRYHVQEFEKTLAIKFPACSIAAGRYIDTSTAILDVKGVGLKNFTKPARELVMKLQKIDSDYYPETLFSMFVINAGPGFQLLWNTVKQFLDPTTIAKIHVLGPKYRSKLLEIIDASELPEFLGGSCTCSDQGGCLRSDKGPWKNPNILEIIQSGEAQSIREMVMGEKTDEGHVSGDKAKEPVIRRVETSAGESGSEMEDISSPKAERGKSSLAGDLAPVSEETSPGKMISATDEPQTSESVEDETAIDVGSNGAVPVSSSRVSEGISCPPPLGLQRSQGISNTRPWVALASFFTTIITLFRALGILFNQCSSLVSFSHNIADSGREPSNVNHSPAVRSSVEAELLSPFQERLDELEKKLDMLMENPSSILHQKEEQLNSSTRRLDALEEELISTKKALFESLIRQEEILAYIEKQSDAKAQARRC</sequence>
<protein>
    <submittedName>
        <fullName evidence="1">Uncharacterized protein</fullName>
    </submittedName>
</protein>
<keyword evidence="2" id="KW-1185">Reference proteome</keyword>
<dbReference type="EMBL" id="CM042886">
    <property type="protein sequence ID" value="KAI4339895.1"/>
    <property type="molecule type" value="Genomic_DNA"/>
</dbReference>
<name>A0ACB9NTC9_9MYRT</name>
<evidence type="ECO:0000313" key="1">
    <source>
        <dbReference type="EMBL" id="KAI4339895.1"/>
    </source>
</evidence>
<reference evidence="2" key="1">
    <citation type="journal article" date="2023" name="Front. Plant Sci.">
        <title>Chromosomal-level genome assembly of Melastoma candidum provides insights into trichome evolution.</title>
        <authorList>
            <person name="Zhong Y."/>
            <person name="Wu W."/>
            <person name="Sun C."/>
            <person name="Zou P."/>
            <person name="Liu Y."/>
            <person name="Dai S."/>
            <person name="Zhou R."/>
        </authorList>
    </citation>
    <scope>NUCLEOTIDE SEQUENCE [LARGE SCALE GENOMIC DNA]</scope>
</reference>
<accession>A0ACB9NTC9</accession>
<gene>
    <name evidence="1" type="ORF">MLD38_024780</name>
</gene>
<evidence type="ECO:0000313" key="2">
    <source>
        <dbReference type="Proteomes" id="UP001057402"/>
    </source>
</evidence>
<proteinExistence type="predicted"/>